<sequence>MGELIRRPSADIVVNVLERRDSIAADYQEPFTAGEGERLWYVDITWTNNLAEAVEKECHGPYSMDLRAFDLQGREMLMVDQPGYISGQNCTTGLMQGQSGTWLTAFRGLDEEFGWLLFEDYNGEPALVTLDPSLELRFTG</sequence>
<evidence type="ECO:0000313" key="2">
    <source>
        <dbReference type="Proteomes" id="UP001595955"/>
    </source>
</evidence>
<evidence type="ECO:0008006" key="3">
    <source>
        <dbReference type="Google" id="ProtNLM"/>
    </source>
</evidence>
<comment type="caution">
    <text evidence="1">The sequence shown here is derived from an EMBL/GenBank/DDBJ whole genome shotgun (WGS) entry which is preliminary data.</text>
</comment>
<name>A0ABV9DDB6_9MICO</name>
<keyword evidence="2" id="KW-1185">Reference proteome</keyword>
<dbReference type="Proteomes" id="UP001595955">
    <property type="component" value="Unassembled WGS sequence"/>
</dbReference>
<evidence type="ECO:0000313" key="1">
    <source>
        <dbReference type="EMBL" id="MFC4555883.1"/>
    </source>
</evidence>
<dbReference type="RefSeq" id="WP_122824219.1">
    <property type="nucleotide sequence ID" value="NZ_CP033325.1"/>
</dbReference>
<organism evidence="1 2">
    <name type="scientific">Georgenia faecalis</name>
    <dbReference type="NCBI Taxonomy" id="2483799"/>
    <lineage>
        <taxon>Bacteria</taxon>
        <taxon>Bacillati</taxon>
        <taxon>Actinomycetota</taxon>
        <taxon>Actinomycetes</taxon>
        <taxon>Micrococcales</taxon>
        <taxon>Bogoriellaceae</taxon>
        <taxon>Georgenia</taxon>
    </lineage>
</organism>
<accession>A0ABV9DDB6</accession>
<gene>
    <name evidence="1" type="ORF">ACFO3F_11550</name>
</gene>
<reference evidence="2" key="1">
    <citation type="journal article" date="2019" name="Int. J. Syst. Evol. Microbiol.">
        <title>The Global Catalogue of Microorganisms (GCM) 10K type strain sequencing project: providing services to taxonomists for standard genome sequencing and annotation.</title>
        <authorList>
            <consortium name="The Broad Institute Genomics Platform"/>
            <consortium name="The Broad Institute Genome Sequencing Center for Infectious Disease"/>
            <person name="Wu L."/>
            <person name="Ma J."/>
        </authorList>
    </citation>
    <scope>NUCLEOTIDE SEQUENCE [LARGE SCALE GENOMIC DNA]</scope>
    <source>
        <strain evidence="2">JCM 3369</strain>
    </source>
</reference>
<dbReference type="EMBL" id="JBHSGF010000007">
    <property type="protein sequence ID" value="MFC4555883.1"/>
    <property type="molecule type" value="Genomic_DNA"/>
</dbReference>
<proteinExistence type="predicted"/>
<protein>
    <recommendedName>
        <fullName evidence="3">DUF4352 domain-containing protein</fullName>
    </recommendedName>
</protein>